<evidence type="ECO:0000259" key="1">
    <source>
        <dbReference type="Pfam" id="PF09348"/>
    </source>
</evidence>
<comment type="caution">
    <text evidence="2">The sequence shown here is derived from an EMBL/GenBank/DDBJ whole genome shotgun (WGS) entry which is preliminary data.</text>
</comment>
<dbReference type="InterPro" id="IPR018960">
    <property type="entry name" value="DUF1990"/>
</dbReference>
<sequence>MLPEFGMVDIDHSELDALKHRSINFDHADSPTDDDHGDWHVDLGVAAVGTEAPGPPEPDGVWETACRIVRDYQFTDHGRLRGIFRPSDELMGRDMLLQGRFAMMRFYLGVRVTDIVDTEQDGHRVWGWTYETLEGHLEQGRLTYEVDKDLATGDVVFRIRAFSRRSPVPNPFYRFGFTIFGRAVQLEFYHHAGQRIRDLVAAHRRGEPVPRPTEEADGEGDGVVVAPHDSPTPWSDRVAIHVRHPGA</sequence>
<feature type="domain" description="DUF1990" evidence="1">
    <location>
        <begin position="57"/>
        <end position="191"/>
    </location>
</feature>
<organism evidence="2 3">
    <name type="scientific">Pseudonocardia sediminis</name>
    <dbReference type="NCBI Taxonomy" id="1397368"/>
    <lineage>
        <taxon>Bacteria</taxon>
        <taxon>Bacillati</taxon>
        <taxon>Actinomycetota</taxon>
        <taxon>Actinomycetes</taxon>
        <taxon>Pseudonocardiales</taxon>
        <taxon>Pseudonocardiaceae</taxon>
        <taxon>Pseudonocardia</taxon>
    </lineage>
</organism>
<accession>A0A4V2FQN2</accession>
<gene>
    <name evidence="2" type="ORF">EV383_1892</name>
</gene>
<dbReference type="EMBL" id="SHKL01000001">
    <property type="protein sequence ID" value="RZT85030.1"/>
    <property type="molecule type" value="Genomic_DNA"/>
</dbReference>
<evidence type="ECO:0000313" key="3">
    <source>
        <dbReference type="Proteomes" id="UP000291591"/>
    </source>
</evidence>
<dbReference type="AlphaFoldDB" id="A0A4V2FQN2"/>
<name>A0A4V2FQN2_PSEST</name>
<dbReference type="Pfam" id="PF09348">
    <property type="entry name" value="DUF1990"/>
    <property type="match status" value="1"/>
</dbReference>
<dbReference type="RefSeq" id="WP_242622983.1">
    <property type="nucleotide sequence ID" value="NZ_SHKL01000001.1"/>
</dbReference>
<proteinExistence type="predicted"/>
<reference evidence="2 3" key="1">
    <citation type="submission" date="2019-02" db="EMBL/GenBank/DDBJ databases">
        <title>Sequencing the genomes of 1000 actinobacteria strains.</title>
        <authorList>
            <person name="Klenk H.-P."/>
        </authorList>
    </citation>
    <scope>NUCLEOTIDE SEQUENCE [LARGE SCALE GENOMIC DNA]</scope>
    <source>
        <strain evidence="2 3">DSM 45779</strain>
    </source>
</reference>
<keyword evidence="3" id="KW-1185">Reference proteome</keyword>
<evidence type="ECO:0000313" key="2">
    <source>
        <dbReference type="EMBL" id="RZT85030.1"/>
    </source>
</evidence>
<dbReference type="Proteomes" id="UP000291591">
    <property type="component" value="Unassembled WGS sequence"/>
</dbReference>
<protein>
    <submittedName>
        <fullName evidence="2">Uncharacterized protein DUF1990</fullName>
    </submittedName>
</protein>